<dbReference type="OrthoDB" id="1011748at2"/>
<evidence type="ECO:0000256" key="1">
    <source>
        <dbReference type="SAM" id="SignalP"/>
    </source>
</evidence>
<feature type="chain" id="PRO_5018011062" description="Outer membrane protein beta-barrel domain-containing protein" evidence="1">
    <location>
        <begin position="19"/>
        <end position="207"/>
    </location>
</feature>
<keyword evidence="1" id="KW-0732">Signal</keyword>
<organism evidence="3 4">
    <name type="scientific">Hanamia caeni</name>
    <dbReference type="NCBI Taxonomy" id="2294116"/>
    <lineage>
        <taxon>Bacteria</taxon>
        <taxon>Pseudomonadati</taxon>
        <taxon>Bacteroidota</taxon>
        <taxon>Chitinophagia</taxon>
        <taxon>Chitinophagales</taxon>
        <taxon>Chitinophagaceae</taxon>
        <taxon>Hanamia</taxon>
    </lineage>
</organism>
<gene>
    <name evidence="3" type="ORF">EFY79_12510</name>
</gene>
<reference evidence="3 4" key="1">
    <citation type="submission" date="2018-11" db="EMBL/GenBank/DDBJ databases">
        <title>Draft genome sequence of Ferruginibacter sp. BO-59.</title>
        <authorList>
            <person name="Im W.T."/>
        </authorList>
    </citation>
    <scope>NUCLEOTIDE SEQUENCE [LARGE SCALE GENOMIC DNA]</scope>
    <source>
        <strain evidence="3 4">BO-59</strain>
    </source>
</reference>
<protein>
    <recommendedName>
        <fullName evidence="2">Outer membrane protein beta-barrel domain-containing protein</fullName>
    </recommendedName>
</protein>
<name>A0A3M9ND73_9BACT</name>
<dbReference type="Pfam" id="PF13568">
    <property type="entry name" value="OMP_b-brl_2"/>
    <property type="match status" value="1"/>
</dbReference>
<accession>A0A3M9ND73</accession>
<evidence type="ECO:0000259" key="2">
    <source>
        <dbReference type="Pfam" id="PF13568"/>
    </source>
</evidence>
<keyword evidence="4" id="KW-1185">Reference proteome</keyword>
<comment type="caution">
    <text evidence="3">The sequence shown here is derived from an EMBL/GenBank/DDBJ whole genome shotgun (WGS) entry which is preliminary data.</text>
</comment>
<dbReference type="AlphaFoldDB" id="A0A3M9ND73"/>
<dbReference type="Proteomes" id="UP000267223">
    <property type="component" value="Unassembled WGS sequence"/>
</dbReference>
<evidence type="ECO:0000313" key="3">
    <source>
        <dbReference type="EMBL" id="RNI35772.1"/>
    </source>
</evidence>
<feature type="signal peptide" evidence="1">
    <location>
        <begin position="1"/>
        <end position="18"/>
    </location>
</feature>
<dbReference type="RefSeq" id="WP_123121052.1">
    <property type="nucleotide sequence ID" value="NZ_RJJR01000009.1"/>
</dbReference>
<evidence type="ECO:0000313" key="4">
    <source>
        <dbReference type="Proteomes" id="UP000267223"/>
    </source>
</evidence>
<feature type="domain" description="Outer membrane protein beta-barrel" evidence="2">
    <location>
        <begin position="22"/>
        <end position="180"/>
    </location>
</feature>
<dbReference type="EMBL" id="RJJR01000009">
    <property type="protein sequence ID" value="RNI35772.1"/>
    <property type="molecule type" value="Genomic_DNA"/>
</dbReference>
<proteinExistence type="predicted"/>
<dbReference type="InterPro" id="IPR025665">
    <property type="entry name" value="Beta-barrel_OMP_2"/>
</dbReference>
<sequence>MKKIFWICILLCSFKLKANCQSELGIIGGINFAKLHAPKNFEPVNNSFLTSFHVGLVTDFRLSFNLYFQPQFLLSGKGAKHWSDYQDTVSIKTFYFEIPLNILYKNAAGNGNFLVGLGPYIAGGMFGAKRNKHFNKKIKFGNKFNDDARTFDTGLNLIGGYEFKSGTLVNINYSLAVTDAVSGAFAPLARNRYLGISVGYFLGRNEK</sequence>